<dbReference type="Gene3D" id="3.40.50.300">
    <property type="entry name" value="P-loop containing nucleotide triphosphate hydrolases"/>
    <property type="match status" value="2"/>
</dbReference>
<dbReference type="GO" id="GO:0071816">
    <property type="term" value="P:tail-anchored membrane protein insertion into ER membrane"/>
    <property type="evidence" value="ECO:0007669"/>
    <property type="project" value="TreeGrafter"/>
</dbReference>
<dbReference type="PANTHER" id="PTHR10803">
    <property type="entry name" value="ARSENICAL PUMP-DRIVING ATPASE ARSENITE-TRANSLOCATING ATPASE"/>
    <property type="match status" value="1"/>
</dbReference>
<proteinExistence type="predicted"/>
<feature type="domain" description="ArsA/GET3 Anion-transporting ATPase-like" evidence="1">
    <location>
        <begin position="425"/>
        <end position="737"/>
    </location>
</feature>
<protein>
    <recommendedName>
        <fullName evidence="1">ArsA/GET3 Anion-transporting ATPase-like domain-containing protein</fullName>
    </recommendedName>
</protein>
<evidence type="ECO:0000313" key="3">
    <source>
        <dbReference type="Proteomes" id="UP001157974"/>
    </source>
</evidence>
<feature type="domain" description="ArsA/GET3 Anion-transporting ATPase-like" evidence="1">
    <location>
        <begin position="69"/>
        <end position="401"/>
    </location>
</feature>
<dbReference type="SUPFAM" id="SSF52540">
    <property type="entry name" value="P-loop containing nucleoside triphosphate hydrolases"/>
    <property type="match status" value="2"/>
</dbReference>
<sequence length="743" mass="81058">MGYCFVSCTGLGQLQRSGRLSASSGRRCTGIGQSALSRRARLVVRSTATEVEANPSNGFSRLLESKDQRFVFVSGKGGVGKTTSSSAMAVRFAAEGLKTLILSTDPAHSLGDCLDVDLSSGEIIPITDNLSALEVDTAEAVEEFKRTISSLNELSEEDRAKSGAKELANKLGLGEFGEVLTTLPPGADEFVALVKVLRLAEEADQGFERVVIDTAPTGHTLRLLAFPDFLDNFLGKASAMRSSIDTARMALNSLSSVIGANTNISSEAQKKAAEKVSEYRKRMQELSDIIHDPSRTEFIVVAIPTRLSVEETKRNASITFRLGNACRLVSSLFEEGIWVRNMVINQLITESVSETYMEHIVQGQTESLHHIERSFPDLFVTKVSRFDMEVRGIYGLRSFAKAACPDSEKDERWPGWFDPSGPDNRFCFVGGKGGVGKTSTSAALGVESADSGLKTLIISTDPAHSLSDALDIQLSGDPIVVEGTEGNLFAMEVDTKRAIGEFRDLLQQYVNEGTGIGADLARRFGLAEFSDILANTPPGIDELVALTQVVSLVKSGQFKRVIVDTAPTGHTLRLLAFPDFIDQFLGQILRLKRRIDDLVASVKNVFTGAATEVGRAADRVETFRKNMTELKELFADSERTQFCVVTIPTELAVAESERLVASLKSSEITVNNLIVNQILPEHATEAYLKRRVKEQSKSIDELESISSEEFPISIAKVNYFDEEVRGVERLRNLSDNIFGEPAN</sequence>
<reference evidence="2 3" key="1">
    <citation type="journal article" date="2023" name="Nat. Commun.">
        <title>Origin of minicircular mitochondrial genomes in red algae.</title>
        <authorList>
            <person name="Lee Y."/>
            <person name="Cho C.H."/>
            <person name="Lee Y.M."/>
            <person name="Park S.I."/>
            <person name="Yang J.H."/>
            <person name="West J.A."/>
            <person name="Bhattacharya D."/>
            <person name="Yoon H.S."/>
        </authorList>
    </citation>
    <scope>NUCLEOTIDE SEQUENCE [LARGE SCALE GENOMIC DNA]</scope>
    <source>
        <strain evidence="2 3">CCMP1338</strain>
        <tissue evidence="2">Whole cell</tissue>
    </source>
</reference>
<dbReference type="Proteomes" id="UP001157974">
    <property type="component" value="Unassembled WGS sequence"/>
</dbReference>
<dbReference type="GO" id="GO:0016887">
    <property type="term" value="F:ATP hydrolysis activity"/>
    <property type="evidence" value="ECO:0007669"/>
    <property type="project" value="InterPro"/>
</dbReference>
<gene>
    <name evidence="2" type="ORF">NDN08_003260</name>
</gene>
<dbReference type="Pfam" id="PF02374">
    <property type="entry name" value="ArsA_ATPase"/>
    <property type="match status" value="2"/>
</dbReference>
<evidence type="ECO:0000259" key="1">
    <source>
        <dbReference type="Pfam" id="PF02374"/>
    </source>
</evidence>
<dbReference type="EMBL" id="JAMWBK010000003">
    <property type="protein sequence ID" value="KAJ8906773.1"/>
    <property type="molecule type" value="Genomic_DNA"/>
</dbReference>
<dbReference type="InterPro" id="IPR016300">
    <property type="entry name" value="ATPase_ArsA/GET3"/>
</dbReference>
<dbReference type="InterPro" id="IPR027417">
    <property type="entry name" value="P-loop_NTPase"/>
</dbReference>
<accession>A0AAV8V040</accession>
<dbReference type="InterPro" id="IPR025723">
    <property type="entry name" value="ArsA/GET3_ATPase-like"/>
</dbReference>
<keyword evidence="3" id="KW-1185">Reference proteome</keyword>
<dbReference type="GO" id="GO:0005524">
    <property type="term" value="F:ATP binding"/>
    <property type="evidence" value="ECO:0007669"/>
    <property type="project" value="InterPro"/>
</dbReference>
<dbReference type="GO" id="GO:0043529">
    <property type="term" value="C:GET complex"/>
    <property type="evidence" value="ECO:0007669"/>
    <property type="project" value="TreeGrafter"/>
</dbReference>
<dbReference type="PANTHER" id="PTHR10803:SF0">
    <property type="entry name" value="ATPASE GET3B"/>
    <property type="match status" value="1"/>
</dbReference>
<comment type="caution">
    <text evidence="2">The sequence shown here is derived from an EMBL/GenBank/DDBJ whole genome shotgun (WGS) entry which is preliminary data.</text>
</comment>
<dbReference type="AlphaFoldDB" id="A0AAV8V040"/>
<evidence type="ECO:0000313" key="2">
    <source>
        <dbReference type="EMBL" id="KAJ8906773.1"/>
    </source>
</evidence>
<dbReference type="NCBIfam" id="TIGR00345">
    <property type="entry name" value="GET3_arsA_TRC40"/>
    <property type="match status" value="2"/>
</dbReference>
<name>A0AAV8V040_9RHOD</name>
<dbReference type="CDD" id="cd02035">
    <property type="entry name" value="ArsA"/>
    <property type="match status" value="2"/>
</dbReference>
<organism evidence="2 3">
    <name type="scientific">Rhodosorus marinus</name>
    <dbReference type="NCBI Taxonomy" id="101924"/>
    <lineage>
        <taxon>Eukaryota</taxon>
        <taxon>Rhodophyta</taxon>
        <taxon>Stylonematophyceae</taxon>
        <taxon>Stylonematales</taxon>
        <taxon>Stylonemataceae</taxon>
        <taxon>Rhodosorus</taxon>
    </lineage>
</organism>